<dbReference type="SMART" id="SM00774">
    <property type="entry name" value="WRKY"/>
    <property type="match status" value="1"/>
</dbReference>
<evidence type="ECO:0000256" key="3">
    <source>
        <dbReference type="ARBA" id="ARBA00023125"/>
    </source>
</evidence>
<keyword evidence="5" id="KW-0539">Nucleus</keyword>
<name>A0ABU6ZAY1_9FABA</name>
<dbReference type="PANTHER" id="PTHR31429">
    <property type="entry name" value="WRKY TRANSCRIPTION FACTOR 36-RELATED"/>
    <property type="match status" value="1"/>
</dbReference>
<evidence type="ECO:0000256" key="4">
    <source>
        <dbReference type="ARBA" id="ARBA00023163"/>
    </source>
</evidence>
<comment type="subcellular location">
    <subcellularLocation>
        <location evidence="1">Nucleus</location>
    </subcellularLocation>
</comment>
<evidence type="ECO:0000256" key="5">
    <source>
        <dbReference type="ARBA" id="ARBA00023242"/>
    </source>
</evidence>
<gene>
    <name evidence="7" type="primary">WRKY72_2</name>
    <name evidence="7" type="ORF">PIB30_038189</name>
</gene>
<dbReference type="EMBL" id="JASCZI010272056">
    <property type="protein sequence ID" value="MED6219702.1"/>
    <property type="molecule type" value="Genomic_DNA"/>
</dbReference>
<organism evidence="7 8">
    <name type="scientific">Stylosanthes scabra</name>
    <dbReference type="NCBI Taxonomy" id="79078"/>
    <lineage>
        <taxon>Eukaryota</taxon>
        <taxon>Viridiplantae</taxon>
        <taxon>Streptophyta</taxon>
        <taxon>Embryophyta</taxon>
        <taxon>Tracheophyta</taxon>
        <taxon>Spermatophyta</taxon>
        <taxon>Magnoliopsida</taxon>
        <taxon>eudicotyledons</taxon>
        <taxon>Gunneridae</taxon>
        <taxon>Pentapetalae</taxon>
        <taxon>rosids</taxon>
        <taxon>fabids</taxon>
        <taxon>Fabales</taxon>
        <taxon>Fabaceae</taxon>
        <taxon>Papilionoideae</taxon>
        <taxon>50 kb inversion clade</taxon>
        <taxon>dalbergioids sensu lato</taxon>
        <taxon>Dalbergieae</taxon>
        <taxon>Pterocarpus clade</taxon>
        <taxon>Stylosanthes</taxon>
    </lineage>
</organism>
<proteinExistence type="predicted"/>
<feature type="domain" description="WRKY" evidence="6">
    <location>
        <begin position="194"/>
        <end position="260"/>
    </location>
</feature>
<keyword evidence="4" id="KW-0804">Transcription</keyword>
<dbReference type="PROSITE" id="PS50811">
    <property type="entry name" value="WRKY"/>
    <property type="match status" value="1"/>
</dbReference>
<evidence type="ECO:0000256" key="1">
    <source>
        <dbReference type="ARBA" id="ARBA00004123"/>
    </source>
</evidence>
<dbReference type="Pfam" id="PF03106">
    <property type="entry name" value="WRKY"/>
    <property type="match status" value="1"/>
</dbReference>
<sequence>MEDMSKLFSSYDLEIEEKRVSSIILEDYVTKDHKPNSTDAEMDEVKEENGRLKMMIERVEENHHSLQLQFFDILHKEASKEVVTDSATNTSGDGTEEEHELVSLCLGRNPSKHNKDAARIGNNSNKVNKENKELEKAYLTLGLDSKSVLPKESAEATLSSIRQKHQMNVKNSSNDETSDQMPAKRARVCVRARCDSPTMNDGCQWRKYGQKIAKGNPCPRAYYRCTVAPACPVRKQVQRCVEDLSILITTYEGTHNHPLPFSASGMASTTSAAASMFISGSSESCSSLFFGNVPTPHNGVCLGQQFDQSRATKNVLLPSNKKTLDLTASASNTLLPSTMMMTPSFWGKESANLFSMPIPMEEKTHIIRPVKLRNSSSWGKNFYEECMKNQTLHPPKDSFLAETITKAIKTDPSLHSVIAAAVSSIVGQQGYSSTSCNKQEGTEILIPSTQ</sequence>
<dbReference type="Proteomes" id="UP001341840">
    <property type="component" value="Unassembled WGS sequence"/>
</dbReference>
<evidence type="ECO:0000256" key="2">
    <source>
        <dbReference type="ARBA" id="ARBA00023015"/>
    </source>
</evidence>
<keyword evidence="2" id="KW-0805">Transcription regulation</keyword>
<reference evidence="7 8" key="1">
    <citation type="journal article" date="2023" name="Plants (Basel)">
        <title>Bridging the Gap: Combining Genomics and Transcriptomics Approaches to Understand Stylosanthes scabra, an Orphan Legume from the Brazilian Caatinga.</title>
        <authorList>
            <person name="Ferreira-Neto J.R.C."/>
            <person name="da Silva M.D."/>
            <person name="Binneck E."/>
            <person name="de Melo N.F."/>
            <person name="da Silva R.H."/>
            <person name="de Melo A.L.T.M."/>
            <person name="Pandolfi V."/>
            <person name="Bustamante F.O."/>
            <person name="Brasileiro-Vidal A.C."/>
            <person name="Benko-Iseppon A.M."/>
        </authorList>
    </citation>
    <scope>NUCLEOTIDE SEQUENCE [LARGE SCALE GENOMIC DNA]</scope>
    <source>
        <tissue evidence="7">Leaves</tissue>
    </source>
</reference>
<dbReference type="Gene3D" id="2.20.25.80">
    <property type="entry name" value="WRKY domain"/>
    <property type="match status" value="1"/>
</dbReference>
<comment type="caution">
    <text evidence="7">The sequence shown here is derived from an EMBL/GenBank/DDBJ whole genome shotgun (WGS) entry which is preliminary data.</text>
</comment>
<protein>
    <submittedName>
        <fullName evidence="7">WRKY transcription factor</fullName>
    </submittedName>
</protein>
<accession>A0ABU6ZAY1</accession>
<dbReference type="InterPro" id="IPR003657">
    <property type="entry name" value="WRKY_dom"/>
</dbReference>
<evidence type="ECO:0000313" key="8">
    <source>
        <dbReference type="Proteomes" id="UP001341840"/>
    </source>
</evidence>
<keyword evidence="8" id="KW-1185">Reference proteome</keyword>
<evidence type="ECO:0000259" key="6">
    <source>
        <dbReference type="PROSITE" id="PS50811"/>
    </source>
</evidence>
<keyword evidence="3" id="KW-0238">DNA-binding</keyword>
<dbReference type="PANTHER" id="PTHR31429:SF24">
    <property type="entry name" value="WRKY TRANSCRIPTION FACTOR 72-RELATED"/>
    <property type="match status" value="1"/>
</dbReference>
<dbReference type="SUPFAM" id="SSF118290">
    <property type="entry name" value="WRKY DNA-binding domain"/>
    <property type="match status" value="1"/>
</dbReference>
<evidence type="ECO:0000313" key="7">
    <source>
        <dbReference type="EMBL" id="MED6219702.1"/>
    </source>
</evidence>
<dbReference type="InterPro" id="IPR036576">
    <property type="entry name" value="WRKY_dom_sf"/>
</dbReference>
<dbReference type="InterPro" id="IPR044810">
    <property type="entry name" value="WRKY_plant"/>
</dbReference>